<dbReference type="EMBL" id="JRUQ01000007">
    <property type="protein sequence ID" value="KGT95711.1"/>
    <property type="molecule type" value="Genomic_DNA"/>
</dbReference>
<dbReference type="Gene3D" id="1.10.530.10">
    <property type="match status" value="1"/>
</dbReference>
<comment type="caution">
    <text evidence="4">The sequence shown here is derived from an EMBL/GenBank/DDBJ whole genome shotgun (WGS) entry which is preliminary data.</text>
</comment>
<dbReference type="InterPro" id="IPR023346">
    <property type="entry name" value="Lysozyme-like_dom_sf"/>
</dbReference>
<feature type="compositionally biased region" description="Pro residues" evidence="1">
    <location>
        <begin position="28"/>
        <end position="39"/>
    </location>
</feature>
<evidence type="ECO:0000313" key="4">
    <source>
        <dbReference type="EMBL" id="KGT95711.1"/>
    </source>
</evidence>
<feature type="chain" id="PRO_5002017714" evidence="2">
    <location>
        <begin position="25"/>
        <end position="372"/>
    </location>
</feature>
<dbReference type="eggNOG" id="COG2951">
    <property type="taxonomic scope" value="Bacteria"/>
</dbReference>
<dbReference type="InterPro" id="IPR011970">
    <property type="entry name" value="MltB_2"/>
</dbReference>
<dbReference type="Gene3D" id="1.10.8.350">
    <property type="entry name" value="Bacterial muramidase"/>
    <property type="match status" value="1"/>
</dbReference>
<feature type="signal peptide" evidence="2">
    <location>
        <begin position="1"/>
        <end position="24"/>
    </location>
</feature>
<accession>A0A0A3ZDH9</accession>
<dbReference type="PANTHER" id="PTHR30163:SF8">
    <property type="entry name" value="LYTIC MUREIN TRANSGLYCOSYLASE"/>
    <property type="match status" value="1"/>
</dbReference>
<dbReference type="InterPro" id="IPR043426">
    <property type="entry name" value="MltB-like"/>
</dbReference>
<name>A0A0A3ZDH9_9GAMM</name>
<keyword evidence="2" id="KW-0732">Signal</keyword>
<reference evidence="4 5" key="1">
    <citation type="submission" date="2014-10" db="EMBL/GenBank/DDBJ databases">
        <title>Genome sequence of Erwinia typographi M043b.</title>
        <authorList>
            <person name="Chan K.-G."/>
            <person name="Tan W.-S."/>
        </authorList>
    </citation>
    <scope>NUCLEOTIDE SEQUENCE [LARGE SCALE GENOMIC DNA]</scope>
    <source>
        <strain evidence="4 5">M043b</strain>
    </source>
</reference>
<evidence type="ECO:0000256" key="1">
    <source>
        <dbReference type="SAM" id="MobiDB-lite"/>
    </source>
</evidence>
<feature type="domain" description="Transglycosylase SLT" evidence="3">
    <location>
        <begin position="65"/>
        <end position="358"/>
    </location>
</feature>
<dbReference type="GO" id="GO:0008933">
    <property type="term" value="F:peptidoglycan lytic transglycosylase activity"/>
    <property type="evidence" value="ECO:0007669"/>
    <property type="project" value="TreeGrafter"/>
</dbReference>
<gene>
    <name evidence="4" type="ORF">NG99_02150</name>
</gene>
<dbReference type="AlphaFoldDB" id="A0A0A3ZDH9"/>
<dbReference type="SUPFAM" id="SSF53955">
    <property type="entry name" value="Lysozyme-like"/>
    <property type="match status" value="1"/>
</dbReference>
<evidence type="ECO:0000256" key="2">
    <source>
        <dbReference type="SAM" id="SignalP"/>
    </source>
</evidence>
<dbReference type="Proteomes" id="UP000030351">
    <property type="component" value="Unassembled WGS sequence"/>
</dbReference>
<dbReference type="GO" id="GO:0009253">
    <property type="term" value="P:peptidoglycan catabolic process"/>
    <property type="evidence" value="ECO:0007669"/>
    <property type="project" value="TreeGrafter"/>
</dbReference>
<keyword evidence="5" id="KW-1185">Reference proteome</keyword>
<dbReference type="RefSeq" id="WP_034887927.1">
    <property type="nucleotide sequence ID" value="NZ_JRUQ01000007.1"/>
</dbReference>
<dbReference type="InterPro" id="IPR031304">
    <property type="entry name" value="SLT_2"/>
</dbReference>
<dbReference type="PANTHER" id="PTHR30163">
    <property type="entry name" value="MEMBRANE-BOUND LYTIC MUREIN TRANSGLYCOSYLASE B"/>
    <property type="match status" value="1"/>
</dbReference>
<sequence>MKLTSLGSIIFSLILAGCAAKNSAAPAPEAPVPAKPAAPAPAQGGFLQQPAKATLATTGRDPAQFPAYVEQLKAQASRQGIDPATLTAAFADVHFVDRAIVSDRNQPEQKITLSDYLAKVMPDKKIQQGRDNLQRYQGQLMPISQQSGVPSQYIIALWAMESSFGKIQGREEVISALSTLAFEGRREAFFTNELIAALRIMQQQQIAPDEMKGSWAGAMGQNQFMPSSFLRYGKDGDGDGNIDIWNSVDDVFASTANYLAQEGWKPGESWGREVVLPVDFTPELAGLKEAQAKTVGEWQKLGVRLNSDSALPDSSQRAWIILPDDVPGRAFMVYDNFRTIMHWNRSYYFAISIGMMADAIAQQQTAQTSAAQ</sequence>
<dbReference type="CDD" id="cd13399">
    <property type="entry name" value="Slt35-like"/>
    <property type="match status" value="1"/>
</dbReference>
<dbReference type="FunFam" id="1.10.8.350:FF:000001">
    <property type="entry name" value="Lytic murein transglycosylase B"/>
    <property type="match status" value="1"/>
</dbReference>
<dbReference type="NCBIfam" id="TIGR02283">
    <property type="entry name" value="MltB_2"/>
    <property type="match status" value="1"/>
</dbReference>
<evidence type="ECO:0000313" key="5">
    <source>
        <dbReference type="Proteomes" id="UP000030351"/>
    </source>
</evidence>
<feature type="region of interest" description="Disordered" evidence="1">
    <location>
        <begin position="25"/>
        <end position="45"/>
    </location>
</feature>
<dbReference type="PROSITE" id="PS51257">
    <property type="entry name" value="PROKAR_LIPOPROTEIN"/>
    <property type="match status" value="1"/>
</dbReference>
<dbReference type="OrthoDB" id="9772911at2"/>
<evidence type="ECO:0000259" key="3">
    <source>
        <dbReference type="Pfam" id="PF13406"/>
    </source>
</evidence>
<dbReference type="Pfam" id="PF13406">
    <property type="entry name" value="SLT_2"/>
    <property type="match status" value="1"/>
</dbReference>
<dbReference type="STRING" id="371042.NG99_02150"/>
<proteinExistence type="predicted"/>
<protein>
    <submittedName>
        <fullName evidence="4">Lytic murein transglycosylase</fullName>
    </submittedName>
</protein>
<organism evidence="4 5">
    <name type="scientific">Erwinia typographi</name>
    <dbReference type="NCBI Taxonomy" id="371042"/>
    <lineage>
        <taxon>Bacteria</taxon>
        <taxon>Pseudomonadati</taxon>
        <taxon>Pseudomonadota</taxon>
        <taxon>Gammaproteobacteria</taxon>
        <taxon>Enterobacterales</taxon>
        <taxon>Erwiniaceae</taxon>
        <taxon>Erwinia</taxon>
    </lineage>
</organism>